<protein>
    <recommendedName>
        <fullName evidence="4">Zinc ribbon domain-containing protein</fullName>
    </recommendedName>
</protein>
<evidence type="ECO:0008006" key="4">
    <source>
        <dbReference type="Google" id="ProtNLM"/>
    </source>
</evidence>
<keyword evidence="1" id="KW-1133">Transmembrane helix</keyword>
<dbReference type="Proteomes" id="UP000618460">
    <property type="component" value="Unassembled WGS sequence"/>
</dbReference>
<reference evidence="2" key="1">
    <citation type="journal article" date="2014" name="Int. J. Syst. Evol. Microbiol.">
        <title>Complete genome sequence of Corynebacterium casei LMG S-19264T (=DSM 44701T), isolated from a smear-ripened cheese.</title>
        <authorList>
            <consortium name="US DOE Joint Genome Institute (JGI-PGF)"/>
            <person name="Walter F."/>
            <person name="Albersmeier A."/>
            <person name="Kalinowski J."/>
            <person name="Ruckert C."/>
        </authorList>
    </citation>
    <scope>NUCLEOTIDE SEQUENCE</scope>
    <source>
        <strain evidence="2">CGMCC 1.6333</strain>
    </source>
</reference>
<feature type="transmembrane region" description="Helical" evidence="1">
    <location>
        <begin position="45"/>
        <end position="63"/>
    </location>
</feature>
<accession>A0A917TXC6</accession>
<evidence type="ECO:0000313" key="2">
    <source>
        <dbReference type="EMBL" id="GGM41919.1"/>
    </source>
</evidence>
<dbReference type="EMBL" id="BMLG01000027">
    <property type="protein sequence ID" value="GGM41919.1"/>
    <property type="molecule type" value="Genomic_DNA"/>
</dbReference>
<organism evidence="2 3">
    <name type="scientific">Paraliobacillus quinghaiensis</name>
    <dbReference type="NCBI Taxonomy" id="470815"/>
    <lineage>
        <taxon>Bacteria</taxon>
        <taxon>Bacillati</taxon>
        <taxon>Bacillota</taxon>
        <taxon>Bacilli</taxon>
        <taxon>Bacillales</taxon>
        <taxon>Bacillaceae</taxon>
        <taxon>Paraliobacillus</taxon>
    </lineage>
</organism>
<comment type="caution">
    <text evidence="2">The sequence shown here is derived from an EMBL/GenBank/DDBJ whole genome shotgun (WGS) entry which is preliminary data.</text>
</comment>
<evidence type="ECO:0000256" key="1">
    <source>
        <dbReference type="SAM" id="Phobius"/>
    </source>
</evidence>
<dbReference type="AlphaFoldDB" id="A0A917TXC6"/>
<dbReference type="OrthoDB" id="2066958at2"/>
<keyword evidence="3" id="KW-1185">Reference proteome</keyword>
<keyword evidence="1" id="KW-0812">Transmembrane</keyword>
<name>A0A917TXC6_9BACI</name>
<gene>
    <name evidence="2" type="ORF">GCM10011351_30010</name>
</gene>
<keyword evidence="1" id="KW-0472">Membrane</keyword>
<evidence type="ECO:0000313" key="3">
    <source>
        <dbReference type="Proteomes" id="UP000618460"/>
    </source>
</evidence>
<proteinExistence type="predicted"/>
<sequence>MPLKPCPSCSHSVSTQAESCPKCGHPINPKTNTKTTYIEEKSSGLSFWGVVGAVILAIIILSFC</sequence>
<dbReference type="RefSeq" id="WP_117157032.1">
    <property type="nucleotide sequence ID" value="NZ_BMLG01000027.1"/>
</dbReference>
<reference evidence="2" key="2">
    <citation type="submission" date="2020-09" db="EMBL/GenBank/DDBJ databases">
        <authorList>
            <person name="Sun Q."/>
            <person name="Zhou Y."/>
        </authorList>
    </citation>
    <scope>NUCLEOTIDE SEQUENCE</scope>
    <source>
        <strain evidence="2">CGMCC 1.6333</strain>
    </source>
</reference>